<accession>A0A6J5T0G0</accession>
<dbReference type="Gene3D" id="3.30.420.240">
    <property type="match status" value="1"/>
</dbReference>
<dbReference type="Gene3D" id="3.40.50.300">
    <property type="entry name" value="P-loop containing nucleotide triphosphate hydrolases"/>
    <property type="match status" value="1"/>
</dbReference>
<evidence type="ECO:0000259" key="2">
    <source>
        <dbReference type="Pfam" id="PF20441"/>
    </source>
</evidence>
<dbReference type="Pfam" id="PF03354">
    <property type="entry name" value="TerL_ATPase"/>
    <property type="match status" value="1"/>
</dbReference>
<dbReference type="PANTHER" id="PTHR41287">
    <property type="match status" value="1"/>
</dbReference>
<dbReference type="InterPro" id="IPR005021">
    <property type="entry name" value="Terminase_largesu-like"/>
</dbReference>
<evidence type="ECO:0000313" key="3">
    <source>
        <dbReference type="EMBL" id="CAB4220421.1"/>
    </source>
</evidence>
<proteinExistence type="predicted"/>
<evidence type="ECO:0000259" key="1">
    <source>
        <dbReference type="Pfam" id="PF03354"/>
    </source>
</evidence>
<feature type="domain" description="Terminase large subunit-like endonuclease" evidence="2">
    <location>
        <begin position="228"/>
        <end position="507"/>
    </location>
</feature>
<gene>
    <name evidence="3" type="ORF">UFOVP1625_27</name>
</gene>
<sequence>MTTISERKKGFVDYFYDKKSAARVVRFFERELVHIKGEAAGKSFILQPWQKKIVKRLFGWKHRETGLRKYKTLYLELPRKNGKSAFGSGLALYLLDADGEPGAEVVSAAADTEQAAIVFETAKQMVLSNPKLSNRITIFKRSLVVHPTASSYKVISSEASTKHGANLSAIIIDELHAQPDRELTDVLTTSQAYRRQPLTVFLTTAGYDKNSICWEYHDYAVRVQNGIINDPSFLGIVFAAGPDDDWQAESTWRKANPNYGVTVQADYLKEQAQRASEVIAYENTFKRLHLNIWTEQDSRWLPIEKWDSCLRTFSEDELNGRRCFIGVDLATTTDITAVCLLFPWDDGTFRAKWAFFVPSDTVQVRVKRDRVPYDVWAREGSLSLTPGAVCDYDYIREAFRKWAALYNIEQVVIDRWNATQLATQLQGDGLEVAFYGQGFASMSAPMKELNGLIVGEKLHHNGDQIMRWMISNVAIEQDAAGNIKPSKRRSKEKIDGVVALVNALGVAISKPQGARSVYGERGILTV</sequence>
<reference evidence="3" key="1">
    <citation type="submission" date="2020-05" db="EMBL/GenBank/DDBJ databases">
        <authorList>
            <person name="Chiriac C."/>
            <person name="Salcher M."/>
            <person name="Ghai R."/>
            <person name="Kavagutti S V."/>
        </authorList>
    </citation>
    <scope>NUCLEOTIDE SEQUENCE</scope>
</reference>
<dbReference type="InterPro" id="IPR027417">
    <property type="entry name" value="P-loop_NTPase"/>
</dbReference>
<dbReference type="InterPro" id="IPR046461">
    <property type="entry name" value="TerL_ATPase"/>
</dbReference>
<protein>
    <submittedName>
        <fullName evidence="3">COG4626 Phage terminase-like protein, large subunit</fullName>
    </submittedName>
</protein>
<dbReference type="EMBL" id="LR797490">
    <property type="protein sequence ID" value="CAB4220421.1"/>
    <property type="molecule type" value="Genomic_DNA"/>
</dbReference>
<name>A0A6J5T0G0_9CAUD</name>
<organism evidence="3">
    <name type="scientific">uncultured Caudovirales phage</name>
    <dbReference type="NCBI Taxonomy" id="2100421"/>
    <lineage>
        <taxon>Viruses</taxon>
        <taxon>Duplodnaviria</taxon>
        <taxon>Heunggongvirae</taxon>
        <taxon>Uroviricota</taxon>
        <taxon>Caudoviricetes</taxon>
        <taxon>Peduoviridae</taxon>
        <taxon>Maltschvirus</taxon>
        <taxon>Maltschvirus maltsch</taxon>
    </lineage>
</organism>
<dbReference type="PANTHER" id="PTHR41287:SF1">
    <property type="entry name" value="PROTEIN YMFN"/>
    <property type="match status" value="1"/>
</dbReference>
<dbReference type="InterPro" id="IPR046462">
    <property type="entry name" value="TerL_nuclease"/>
</dbReference>
<dbReference type="GO" id="GO:0004519">
    <property type="term" value="F:endonuclease activity"/>
    <property type="evidence" value="ECO:0007669"/>
    <property type="project" value="InterPro"/>
</dbReference>
<dbReference type="Pfam" id="PF20441">
    <property type="entry name" value="TerL_nuclease"/>
    <property type="match status" value="1"/>
</dbReference>
<feature type="domain" description="Terminase large subunit-like ATPase" evidence="1">
    <location>
        <begin position="48"/>
        <end position="220"/>
    </location>
</feature>